<proteinExistence type="predicted"/>
<keyword evidence="1" id="KW-0472">Membrane</keyword>
<evidence type="ECO:0000313" key="2">
    <source>
        <dbReference type="EMBL" id="JAD28233.1"/>
    </source>
</evidence>
<keyword evidence="1" id="KW-0812">Transmembrane</keyword>
<dbReference type="AlphaFoldDB" id="A0A0A8YRE1"/>
<protein>
    <submittedName>
        <fullName evidence="2">Uncharacterized protein</fullName>
    </submittedName>
</protein>
<feature type="transmembrane region" description="Helical" evidence="1">
    <location>
        <begin position="12"/>
        <end position="37"/>
    </location>
</feature>
<organism evidence="2">
    <name type="scientific">Arundo donax</name>
    <name type="common">Giant reed</name>
    <name type="synonym">Donax arundinaceus</name>
    <dbReference type="NCBI Taxonomy" id="35708"/>
    <lineage>
        <taxon>Eukaryota</taxon>
        <taxon>Viridiplantae</taxon>
        <taxon>Streptophyta</taxon>
        <taxon>Embryophyta</taxon>
        <taxon>Tracheophyta</taxon>
        <taxon>Spermatophyta</taxon>
        <taxon>Magnoliopsida</taxon>
        <taxon>Liliopsida</taxon>
        <taxon>Poales</taxon>
        <taxon>Poaceae</taxon>
        <taxon>PACMAD clade</taxon>
        <taxon>Arundinoideae</taxon>
        <taxon>Arundineae</taxon>
        <taxon>Arundo</taxon>
    </lineage>
</organism>
<accession>A0A0A8YRE1</accession>
<evidence type="ECO:0000256" key="1">
    <source>
        <dbReference type="SAM" id="Phobius"/>
    </source>
</evidence>
<sequence>MHALISASLRRFVVSPFVAQFCSLICVAIISTVLKLVNSVEFQKMS</sequence>
<keyword evidence="1" id="KW-1133">Transmembrane helix</keyword>
<name>A0A0A8YRE1_ARUDO</name>
<dbReference type="EMBL" id="GBRH01269662">
    <property type="protein sequence ID" value="JAD28233.1"/>
    <property type="molecule type" value="Transcribed_RNA"/>
</dbReference>
<reference evidence="2" key="1">
    <citation type="submission" date="2014-09" db="EMBL/GenBank/DDBJ databases">
        <authorList>
            <person name="Magalhaes I.L.F."/>
            <person name="Oliveira U."/>
            <person name="Santos F.R."/>
            <person name="Vidigal T.H.D.A."/>
            <person name="Brescovit A.D."/>
            <person name="Santos A.J."/>
        </authorList>
    </citation>
    <scope>NUCLEOTIDE SEQUENCE</scope>
    <source>
        <tissue evidence="2">Shoot tissue taken approximately 20 cm above the soil surface</tissue>
    </source>
</reference>
<reference evidence="2" key="2">
    <citation type="journal article" date="2015" name="Data Brief">
        <title>Shoot transcriptome of the giant reed, Arundo donax.</title>
        <authorList>
            <person name="Barrero R.A."/>
            <person name="Guerrero F.D."/>
            <person name="Moolhuijzen P."/>
            <person name="Goolsby J.A."/>
            <person name="Tidwell J."/>
            <person name="Bellgard S.E."/>
            <person name="Bellgard M.I."/>
        </authorList>
    </citation>
    <scope>NUCLEOTIDE SEQUENCE</scope>
    <source>
        <tissue evidence="2">Shoot tissue taken approximately 20 cm above the soil surface</tissue>
    </source>
</reference>